<reference evidence="12" key="1">
    <citation type="submission" date="2020-09" db="EMBL/GenBank/DDBJ databases">
        <authorList>
            <person name="Kikuchi T."/>
        </authorList>
    </citation>
    <scope>NUCLEOTIDE SEQUENCE</scope>
    <source>
        <strain evidence="12">SH1</strain>
    </source>
</reference>
<sequence length="274" mass="31703">MPLLRSERWASEAWYSGPEYDVNAAYDDLYSYRPLILFTDLVYVLFVWKIAPRARGIKLDPKLLKDVSIVWNCFNAITSIYMFVLLVPELKMALGNGWYYTTCRVGTFYTGQSSGHAMYLFCLSKLWELGDTVLLVARGRKLMFLHYFHHSVVVIQVMFTYYGAGSMARLGTDMNAFVHSLMYSYFALVNVFPQIRKYAPIITVLQLSQFVVACVGMLSLCGYVLSGYDCETSKTILPIHFFIYVMFFLLFMKFFMDNYVNNKDGRKNGTRKVE</sequence>
<keyword evidence="3 11" id="KW-0444">Lipid biosynthesis</keyword>
<name>A0A811KXK2_9BILA</name>
<dbReference type="EMBL" id="CAJFDH010000004">
    <property type="protein sequence ID" value="CAD5220282.1"/>
    <property type="molecule type" value="Genomic_DNA"/>
</dbReference>
<evidence type="ECO:0000313" key="12">
    <source>
        <dbReference type="EMBL" id="CAD5220282.1"/>
    </source>
</evidence>
<keyword evidence="4 11" id="KW-0808">Transferase</keyword>
<dbReference type="UniPathway" id="UPA00094"/>
<accession>A0A811KXK2</accession>
<evidence type="ECO:0000256" key="4">
    <source>
        <dbReference type="ARBA" id="ARBA00022679"/>
    </source>
</evidence>
<dbReference type="PROSITE" id="PS01188">
    <property type="entry name" value="ELO"/>
    <property type="match status" value="1"/>
</dbReference>
<feature type="transmembrane region" description="Helical" evidence="11">
    <location>
        <begin position="117"/>
        <end position="137"/>
    </location>
</feature>
<comment type="subcellular location">
    <subcellularLocation>
        <location evidence="1">Membrane</location>
        <topology evidence="1">Multi-pass membrane protein</topology>
    </subcellularLocation>
</comment>
<protein>
    <recommendedName>
        <fullName evidence="11">Elongation of very long chain fatty acids protein</fullName>
        <ecNumber evidence="11">2.3.1.199</ecNumber>
    </recommendedName>
    <alternativeName>
        <fullName evidence="11">Very-long-chain 3-oxoacyl-CoA synthase</fullName>
    </alternativeName>
</protein>
<evidence type="ECO:0000256" key="10">
    <source>
        <dbReference type="ARBA" id="ARBA00023160"/>
    </source>
</evidence>
<comment type="caution">
    <text evidence="12">The sequence shown here is derived from an EMBL/GenBank/DDBJ whole genome shotgun (WGS) entry which is preliminary data.</text>
</comment>
<dbReference type="Proteomes" id="UP000783686">
    <property type="component" value="Unassembled WGS sequence"/>
</dbReference>
<evidence type="ECO:0000256" key="1">
    <source>
        <dbReference type="ARBA" id="ARBA00004141"/>
    </source>
</evidence>
<dbReference type="GO" id="GO:0042761">
    <property type="term" value="P:very long-chain fatty acid biosynthetic process"/>
    <property type="evidence" value="ECO:0007669"/>
    <property type="project" value="TreeGrafter"/>
</dbReference>
<dbReference type="EC" id="2.3.1.199" evidence="11"/>
<dbReference type="GO" id="GO:0034626">
    <property type="term" value="P:fatty acid elongation, polyunsaturated fatty acid"/>
    <property type="evidence" value="ECO:0007669"/>
    <property type="project" value="TreeGrafter"/>
</dbReference>
<keyword evidence="6 11" id="KW-0276">Fatty acid metabolism</keyword>
<evidence type="ECO:0000256" key="7">
    <source>
        <dbReference type="ARBA" id="ARBA00022989"/>
    </source>
</evidence>
<comment type="pathway">
    <text evidence="2">Lipid metabolism; fatty acid biosynthesis.</text>
</comment>
<dbReference type="GO" id="GO:0030148">
    <property type="term" value="P:sphingolipid biosynthetic process"/>
    <property type="evidence" value="ECO:0007669"/>
    <property type="project" value="TreeGrafter"/>
</dbReference>
<evidence type="ECO:0000256" key="5">
    <source>
        <dbReference type="ARBA" id="ARBA00022692"/>
    </source>
</evidence>
<keyword evidence="10 11" id="KW-0275">Fatty acid biosynthesis</keyword>
<dbReference type="InterPro" id="IPR002076">
    <property type="entry name" value="ELO_fam"/>
</dbReference>
<keyword evidence="7 11" id="KW-1133">Transmembrane helix</keyword>
<dbReference type="GO" id="GO:0009922">
    <property type="term" value="F:fatty acid elongase activity"/>
    <property type="evidence" value="ECO:0007669"/>
    <property type="project" value="UniProtKB-EC"/>
</dbReference>
<dbReference type="AlphaFoldDB" id="A0A811KXK2"/>
<evidence type="ECO:0000256" key="3">
    <source>
        <dbReference type="ARBA" id="ARBA00022516"/>
    </source>
</evidence>
<dbReference type="OrthoDB" id="434092at2759"/>
<keyword evidence="5 11" id="KW-0812">Transmembrane</keyword>
<comment type="catalytic activity">
    <reaction evidence="11">
        <text>a very-long-chain acyl-CoA + malonyl-CoA + H(+) = a very-long-chain 3-oxoacyl-CoA + CO2 + CoA</text>
        <dbReference type="Rhea" id="RHEA:32727"/>
        <dbReference type="ChEBI" id="CHEBI:15378"/>
        <dbReference type="ChEBI" id="CHEBI:16526"/>
        <dbReference type="ChEBI" id="CHEBI:57287"/>
        <dbReference type="ChEBI" id="CHEBI:57384"/>
        <dbReference type="ChEBI" id="CHEBI:90725"/>
        <dbReference type="ChEBI" id="CHEBI:90736"/>
        <dbReference type="EC" id="2.3.1.199"/>
    </reaction>
</comment>
<keyword evidence="13" id="KW-1185">Reference proteome</keyword>
<evidence type="ECO:0000256" key="11">
    <source>
        <dbReference type="RuleBase" id="RU361115"/>
    </source>
</evidence>
<comment type="similarity">
    <text evidence="11">Belongs to the ELO family.</text>
</comment>
<keyword evidence="9 11" id="KW-0472">Membrane</keyword>
<feature type="transmembrane region" description="Helical" evidence="11">
    <location>
        <begin position="30"/>
        <end position="48"/>
    </location>
</feature>
<evidence type="ECO:0000256" key="2">
    <source>
        <dbReference type="ARBA" id="ARBA00005194"/>
    </source>
</evidence>
<dbReference type="GO" id="GO:0034625">
    <property type="term" value="P:fatty acid elongation, monounsaturated fatty acid"/>
    <property type="evidence" value="ECO:0007669"/>
    <property type="project" value="TreeGrafter"/>
</dbReference>
<proteinExistence type="inferred from homology"/>
<feature type="transmembrane region" description="Helical" evidence="11">
    <location>
        <begin position="69"/>
        <end position="88"/>
    </location>
</feature>
<dbReference type="PANTHER" id="PTHR11157:SF17">
    <property type="entry name" value="ELONGATION OF VERY LONG CHAIN FATTY ACIDS PROTEIN 6"/>
    <property type="match status" value="1"/>
</dbReference>
<gene>
    <name evidence="12" type="ORF">BOKJ2_LOCUS8866</name>
</gene>
<dbReference type="GO" id="GO:0005789">
    <property type="term" value="C:endoplasmic reticulum membrane"/>
    <property type="evidence" value="ECO:0007669"/>
    <property type="project" value="TreeGrafter"/>
</dbReference>
<feature type="transmembrane region" description="Helical" evidence="11">
    <location>
        <begin position="176"/>
        <end position="192"/>
    </location>
</feature>
<dbReference type="Proteomes" id="UP000614601">
    <property type="component" value="Unassembled WGS sequence"/>
</dbReference>
<dbReference type="EMBL" id="CAJFCW020000004">
    <property type="protein sequence ID" value="CAG9113464.1"/>
    <property type="molecule type" value="Genomic_DNA"/>
</dbReference>
<feature type="transmembrane region" description="Helical" evidence="11">
    <location>
        <begin position="237"/>
        <end position="256"/>
    </location>
</feature>
<evidence type="ECO:0000256" key="9">
    <source>
        <dbReference type="ARBA" id="ARBA00023136"/>
    </source>
</evidence>
<evidence type="ECO:0000256" key="8">
    <source>
        <dbReference type="ARBA" id="ARBA00023098"/>
    </source>
</evidence>
<dbReference type="Pfam" id="PF01151">
    <property type="entry name" value="ELO"/>
    <property type="match status" value="1"/>
</dbReference>
<feature type="transmembrane region" description="Helical" evidence="11">
    <location>
        <begin position="204"/>
        <end position="225"/>
    </location>
</feature>
<dbReference type="GO" id="GO:0019367">
    <property type="term" value="P:fatty acid elongation, saturated fatty acid"/>
    <property type="evidence" value="ECO:0007669"/>
    <property type="project" value="TreeGrafter"/>
</dbReference>
<evidence type="ECO:0000313" key="13">
    <source>
        <dbReference type="Proteomes" id="UP000614601"/>
    </source>
</evidence>
<evidence type="ECO:0000256" key="6">
    <source>
        <dbReference type="ARBA" id="ARBA00022832"/>
    </source>
</evidence>
<keyword evidence="8 11" id="KW-0443">Lipid metabolism</keyword>
<dbReference type="PANTHER" id="PTHR11157">
    <property type="entry name" value="FATTY ACID ACYL TRANSFERASE-RELATED"/>
    <property type="match status" value="1"/>
</dbReference>
<feature type="transmembrane region" description="Helical" evidence="11">
    <location>
        <begin position="144"/>
        <end position="164"/>
    </location>
</feature>
<organism evidence="12 13">
    <name type="scientific">Bursaphelenchus okinawaensis</name>
    <dbReference type="NCBI Taxonomy" id="465554"/>
    <lineage>
        <taxon>Eukaryota</taxon>
        <taxon>Metazoa</taxon>
        <taxon>Ecdysozoa</taxon>
        <taxon>Nematoda</taxon>
        <taxon>Chromadorea</taxon>
        <taxon>Rhabditida</taxon>
        <taxon>Tylenchina</taxon>
        <taxon>Tylenchomorpha</taxon>
        <taxon>Aphelenchoidea</taxon>
        <taxon>Aphelenchoididae</taxon>
        <taxon>Bursaphelenchus</taxon>
    </lineage>
</organism>
<dbReference type="InterPro" id="IPR030457">
    <property type="entry name" value="ELO_CS"/>
</dbReference>